<dbReference type="InterPro" id="IPR050576">
    <property type="entry name" value="Cilia_flagella_integrity"/>
</dbReference>
<reference evidence="12" key="2">
    <citation type="submission" date="2025-09" db="UniProtKB">
        <authorList>
            <consortium name="Ensembl"/>
        </authorList>
    </citation>
    <scope>IDENTIFICATION</scope>
</reference>
<dbReference type="InterPro" id="IPR032675">
    <property type="entry name" value="LRR_dom_sf"/>
</dbReference>
<evidence type="ECO:0000256" key="3">
    <source>
        <dbReference type="ARBA" id="ARBA00022614"/>
    </source>
</evidence>
<proteinExistence type="inferred from homology"/>
<dbReference type="Pfam" id="PF14580">
    <property type="entry name" value="LRR_9"/>
    <property type="match status" value="1"/>
</dbReference>
<sequence>MSGMFGTVEPNVIDDDMLKNAVEEQGPKGEAGRIAKMEGIDFNDVTSLHLDFKNILKIDNLWPFPNLTKLQLDNNIIERIEGLDTLVNLTWLDLSFNNIEVIGRLDALTKLEDLSLCNNRISVIENMDHLNNLQVLSLGNNKLVSLENLIYLRRFESLRSLSLNGNPLAEDEQYKMFIAAHLPDLVYLDFRLLDENIREIANVKYQYSIEEIGHNEALEKVKRDKEQEKQRELDSHKAAFVEYLNGPFFFESMYVEDPEGTKIAPLPGVTELMDSYPSHIVCASICQSIFDYGLGQHQKREAEESLFNECLQEALCENQALGVTKIKEFEEQHLFDEVSQIADQQKVDDMIYQYNQDIGRLSDSLLHLELQLVSQTEVRGDPIRDLENDHHEKVTEVSMNLLEKVIKGEMDEDMSDDLRELFSDKDTVLSSLITSHEMHLLKIDNREDDIITKINSWSSSLIKKVHSNSLQRNRKRVSEISRYIDHLHDELDNLELHEPM</sequence>
<evidence type="ECO:0000256" key="10">
    <source>
        <dbReference type="ARBA" id="ARBA00038378"/>
    </source>
</evidence>
<evidence type="ECO:0000256" key="8">
    <source>
        <dbReference type="ARBA" id="ARBA00023212"/>
    </source>
</evidence>
<dbReference type="Proteomes" id="UP000694569">
    <property type="component" value="Unplaced"/>
</dbReference>
<evidence type="ECO:0000256" key="6">
    <source>
        <dbReference type="ARBA" id="ARBA00023054"/>
    </source>
</evidence>
<reference evidence="12" key="1">
    <citation type="submission" date="2025-08" db="UniProtKB">
        <authorList>
            <consortium name="Ensembl"/>
        </authorList>
    </citation>
    <scope>IDENTIFICATION</scope>
</reference>
<dbReference type="InterPro" id="IPR003591">
    <property type="entry name" value="Leu-rich_rpt_typical-subtyp"/>
</dbReference>
<keyword evidence="13" id="KW-1185">Reference proteome</keyword>
<dbReference type="SUPFAM" id="SSF52058">
    <property type="entry name" value="L domain-like"/>
    <property type="match status" value="1"/>
</dbReference>
<keyword evidence="2" id="KW-0963">Cytoplasm</keyword>
<dbReference type="GeneTree" id="ENSGT00940000159298"/>
<dbReference type="PANTHER" id="PTHR45973">
    <property type="entry name" value="PROTEIN PHOSPHATASE 1 REGULATORY SUBUNIT SDS22-RELATED"/>
    <property type="match status" value="1"/>
</dbReference>
<dbReference type="Ensembl" id="ENSLLET00000030693.1">
    <property type="protein sequence ID" value="ENSLLEP00000029555.1"/>
    <property type="gene ID" value="ENSLLEG00000018612.1"/>
</dbReference>
<dbReference type="PROSITE" id="PS51450">
    <property type="entry name" value="LRR"/>
    <property type="match status" value="4"/>
</dbReference>
<dbReference type="SMART" id="SM00365">
    <property type="entry name" value="LRR_SD22"/>
    <property type="match status" value="4"/>
</dbReference>
<keyword evidence="6" id="KW-0175">Coiled coil</keyword>
<dbReference type="Gene3D" id="3.80.10.10">
    <property type="entry name" value="Ribonuclease Inhibitor"/>
    <property type="match status" value="2"/>
</dbReference>
<keyword evidence="8" id="KW-0206">Cytoskeleton</keyword>
<evidence type="ECO:0000256" key="11">
    <source>
        <dbReference type="ARBA" id="ARBA00040950"/>
    </source>
</evidence>
<organism evidence="12 13">
    <name type="scientific">Leptobrachium leishanense</name>
    <name type="common">Leishan spiny toad</name>
    <dbReference type="NCBI Taxonomy" id="445787"/>
    <lineage>
        <taxon>Eukaryota</taxon>
        <taxon>Metazoa</taxon>
        <taxon>Chordata</taxon>
        <taxon>Craniata</taxon>
        <taxon>Vertebrata</taxon>
        <taxon>Euteleostomi</taxon>
        <taxon>Amphibia</taxon>
        <taxon>Batrachia</taxon>
        <taxon>Anura</taxon>
        <taxon>Pelobatoidea</taxon>
        <taxon>Megophryidae</taxon>
        <taxon>Leptobrachium</taxon>
    </lineage>
</organism>
<protein>
    <recommendedName>
        <fullName evidence="11">Dynein regulatory complex subunit 3</fullName>
    </recommendedName>
</protein>
<evidence type="ECO:0000256" key="5">
    <source>
        <dbReference type="ARBA" id="ARBA00022846"/>
    </source>
</evidence>
<keyword evidence="5" id="KW-0282">Flagellum</keyword>
<keyword evidence="9" id="KW-0966">Cell projection</keyword>
<comment type="subcellular location">
    <subcellularLocation>
        <location evidence="1">Cytoplasm</location>
        <location evidence="1">Cytoskeleton</location>
        <location evidence="1">Flagellum axoneme</location>
    </subcellularLocation>
</comment>
<comment type="similarity">
    <text evidence="10">Belongs to the DRC3 family.</text>
</comment>
<keyword evidence="7" id="KW-0969">Cilium</keyword>
<dbReference type="AlphaFoldDB" id="A0A8C5PY05"/>
<keyword evidence="4" id="KW-0677">Repeat</keyword>
<name>A0A8C5PY05_9ANUR</name>
<dbReference type="GO" id="GO:0005929">
    <property type="term" value="C:cilium"/>
    <property type="evidence" value="ECO:0007669"/>
    <property type="project" value="TreeGrafter"/>
</dbReference>
<evidence type="ECO:0000313" key="12">
    <source>
        <dbReference type="Ensembl" id="ENSLLEP00000029555.1"/>
    </source>
</evidence>
<dbReference type="PANTHER" id="PTHR45973:SF12">
    <property type="entry name" value="DYNEIN REGULATORY COMPLEX SUBUNIT 3"/>
    <property type="match status" value="1"/>
</dbReference>
<evidence type="ECO:0000256" key="1">
    <source>
        <dbReference type="ARBA" id="ARBA00004611"/>
    </source>
</evidence>
<accession>A0A8C5PY05</accession>
<dbReference type="SMART" id="SM00369">
    <property type="entry name" value="LRR_TYP"/>
    <property type="match status" value="3"/>
</dbReference>
<evidence type="ECO:0000256" key="4">
    <source>
        <dbReference type="ARBA" id="ARBA00022737"/>
    </source>
</evidence>
<evidence type="ECO:0000256" key="7">
    <source>
        <dbReference type="ARBA" id="ARBA00023069"/>
    </source>
</evidence>
<evidence type="ECO:0000256" key="9">
    <source>
        <dbReference type="ARBA" id="ARBA00023273"/>
    </source>
</evidence>
<evidence type="ECO:0000313" key="13">
    <source>
        <dbReference type="Proteomes" id="UP000694569"/>
    </source>
</evidence>
<dbReference type="InterPro" id="IPR001611">
    <property type="entry name" value="Leu-rich_rpt"/>
</dbReference>
<keyword evidence="3" id="KW-0433">Leucine-rich repeat</keyword>
<evidence type="ECO:0000256" key="2">
    <source>
        <dbReference type="ARBA" id="ARBA00022490"/>
    </source>
</evidence>